<dbReference type="Proteomes" id="UP000184111">
    <property type="component" value="Unassembled WGS sequence"/>
</dbReference>
<evidence type="ECO:0000313" key="5">
    <source>
        <dbReference type="Proteomes" id="UP000184111"/>
    </source>
</evidence>
<dbReference type="InterPro" id="IPR040372">
    <property type="entry name" value="YaeB-like"/>
</dbReference>
<dbReference type="GO" id="GO:0008168">
    <property type="term" value="F:methyltransferase activity"/>
    <property type="evidence" value="ECO:0007669"/>
    <property type="project" value="UniProtKB-KW"/>
</dbReference>
<dbReference type="SUPFAM" id="SSF118196">
    <property type="entry name" value="YaeB-like"/>
    <property type="match status" value="1"/>
</dbReference>
<comment type="similarity">
    <text evidence="2">Belongs to the tRNA methyltransferase O family.</text>
</comment>
<dbReference type="PANTHER" id="PTHR12818:SF0">
    <property type="entry name" value="TRNA (ADENINE(37)-N6)-METHYLTRANSFERASE"/>
    <property type="match status" value="1"/>
</dbReference>
<evidence type="ECO:0000256" key="1">
    <source>
        <dbReference type="ARBA" id="ARBA00022691"/>
    </source>
</evidence>
<dbReference type="CDD" id="cd09281">
    <property type="entry name" value="UPF0066"/>
    <property type="match status" value="1"/>
</dbReference>
<organism evidence="4 5">
    <name type="scientific">Actinacidiphila paucisporea</name>
    <dbReference type="NCBI Taxonomy" id="310782"/>
    <lineage>
        <taxon>Bacteria</taxon>
        <taxon>Bacillati</taxon>
        <taxon>Actinomycetota</taxon>
        <taxon>Actinomycetes</taxon>
        <taxon>Kitasatosporales</taxon>
        <taxon>Streptomycetaceae</taxon>
        <taxon>Actinacidiphila</taxon>
    </lineage>
</organism>
<dbReference type="GO" id="GO:0032259">
    <property type="term" value="P:methylation"/>
    <property type="evidence" value="ECO:0007669"/>
    <property type="project" value="UniProtKB-KW"/>
</dbReference>
<protein>
    <submittedName>
        <fullName evidence="4">tRNA-Thr(GGU) m(6)t(6)A37 methyltransferase TsaA</fullName>
    </submittedName>
</protein>
<dbReference type="AlphaFoldDB" id="A0A1M7HAX4"/>
<dbReference type="PANTHER" id="PTHR12818">
    <property type="entry name" value="TRNA (ADENINE(37)-N6)-METHYLTRANSFERASE"/>
    <property type="match status" value="1"/>
</dbReference>
<sequence>MTGTGTTYTLTPVGTVSSPRTEITDDHWGGVEADIVLDAEVFGPEAVAGLDGFSHLEVVFLFHKVAPDAVHLGARHPRGNTDWPRAGVFAQRVKNRPNRLGVSRCELLKVDGTRLLVRGLDAIDGTPVIDVKPYLAEFAPRGEVRQPDWSVELMREYY</sequence>
<keyword evidence="4" id="KW-0489">Methyltransferase</keyword>
<dbReference type="STRING" id="310782.SAMN05216499_109215"/>
<dbReference type="InterPro" id="IPR036413">
    <property type="entry name" value="YaeB-like_sf"/>
</dbReference>
<dbReference type="InterPro" id="IPR036414">
    <property type="entry name" value="YaeB_N_sf"/>
</dbReference>
<dbReference type="InterPro" id="IPR023370">
    <property type="entry name" value="TrmO-like_N"/>
</dbReference>
<gene>
    <name evidence="4" type="ORF">SAMN05216499_109215</name>
</gene>
<dbReference type="Pfam" id="PF01980">
    <property type="entry name" value="TrmO_N"/>
    <property type="match status" value="1"/>
</dbReference>
<keyword evidence="5" id="KW-1185">Reference proteome</keyword>
<reference evidence="4 5" key="1">
    <citation type="submission" date="2016-11" db="EMBL/GenBank/DDBJ databases">
        <authorList>
            <person name="Jaros S."/>
            <person name="Januszkiewicz K."/>
            <person name="Wedrychowicz H."/>
        </authorList>
    </citation>
    <scope>NUCLEOTIDE SEQUENCE [LARGE SCALE GENOMIC DNA]</scope>
    <source>
        <strain evidence="4 5">CGMCC 4.2025</strain>
    </source>
</reference>
<keyword evidence="4" id="KW-0808">Transferase</keyword>
<evidence type="ECO:0000313" key="4">
    <source>
        <dbReference type="EMBL" id="SHM25589.1"/>
    </source>
</evidence>
<dbReference type="EMBL" id="FRBI01000009">
    <property type="protein sequence ID" value="SHM25589.1"/>
    <property type="molecule type" value="Genomic_DNA"/>
</dbReference>
<name>A0A1M7HAX4_9ACTN</name>
<accession>A0A1M7HAX4</accession>
<keyword evidence="1" id="KW-0949">S-adenosyl-L-methionine</keyword>
<proteinExistence type="inferred from homology"/>
<dbReference type="PROSITE" id="PS51668">
    <property type="entry name" value="TSAA_2"/>
    <property type="match status" value="1"/>
</dbReference>
<dbReference type="RefSeq" id="WP_073498867.1">
    <property type="nucleotide sequence ID" value="NZ_FRBI01000009.1"/>
</dbReference>
<feature type="domain" description="TsaA-like" evidence="3">
    <location>
        <begin position="10"/>
        <end position="143"/>
    </location>
</feature>
<dbReference type="OrthoDB" id="9804309at2"/>
<dbReference type="Gene3D" id="2.40.30.70">
    <property type="entry name" value="YaeB-like"/>
    <property type="match status" value="1"/>
</dbReference>
<evidence type="ECO:0000256" key="2">
    <source>
        <dbReference type="ARBA" id="ARBA00033753"/>
    </source>
</evidence>
<evidence type="ECO:0000259" key="3">
    <source>
        <dbReference type="PROSITE" id="PS51668"/>
    </source>
</evidence>